<comment type="similarity">
    <text evidence="1">Belongs to the actin family.</text>
</comment>
<reference evidence="3" key="2">
    <citation type="submission" date="2021-01" db="EMBL/GenBank/DDBJ databases">
        <authorList>
            <person name="Schikora-Tamarit M.A."/>
        </authorList>
    </citation>
    <scope>NUCLEOTIDE SEQUENCE</scope>
    <source>
        <strain evidence="3">CBS6075</strain>
    </source>
</reference>
<dbReference type="Gene3D" id="3.30.420.40">
    <property type="match status" value="2"/>
</dbReference>
<name>A0A9P8PFV6_9ASCO</name>
<dbReference type="SMART" id="SM00268">
    <property type="entry name" value="ACTIN"/>
    <property type="match status" value="1"/>
</dbReference>
<dbReference type="AlphaFoldDB" id="A0A9P8PFV6"/>
<comment type="caution">
    <text evidence="3">The sequence shown here is derived from an EMBL/GenBank/DDBJ whole genome shotgun (WGS) entry which is preliminary data.</text>
</comment>
<dbReference type="Gene3D" id="3.90.640.60">
    <property type="match status" value="1"/>
</dbReference>
<protein>
    <recommendedName>
        <fullName evidence="5">Actin-related protein</fullName>
    </recommendedName>
</protein>
<dbReference type="EMBL" id="JAEUBE010000084">
    <property type="protein sequence ID" value="KAH3671092.1"/>
    <property type="molecule type" value="Genomic_DNA"/>
</dbReference>
<sequence length="447" mass="49258">MPSFREDSFLIVQPGSQNTLVRFGIEDTLSPPAYSIPTKVYRNASDPSLYTINGQDESLAVYPIVAGDIVDVNGLNFLLKCIVRSILKNHPVLLLNSIAFTLVQTSNRWSSDAIENITKYVFESLQFGAFSVVPASLSSMFAYGSLANACVVDIGFEKTEVTPILDYQVYIPGIKIIDKGGNTINTKLAKSLPSLSSEQVEFLKRSSIFEVLSEEDASKSFFGSEQLVEKKEDDEGVLDVAAIVTSEKSTREILAEKEREKRKQGKAAAESKPNSELETNTFVDASGTAIAIGKERFQGCTELIASVATAIHRTLGKITDLKRAQECYDNIILVGQTTKIHGFKEALMVYMYTNFVVGQGAVQGGAFRPDTTNLIQDLNLIQVPKHVKFLNRPDYFSEWKKAGFEDCSFLGAQILAKQVFGSHSVGGSFAREEYLEKGPIGIWHNRL</sequence>
<dbReference type="InterPro" id="IPR004000">
    <property type="entry name" value="Actin"/>
</dbReference>
<evidence type="ECO:0008006" key="5">
    <source>
        <dbReference type="Google" id="ProtNLM"/>
    </source>
</evidence>
<gene>
    <name evidence="3" type="ORF">OGAPHI_000803</name>
</gene>
<dbReference type="SUPFAM" id="SSF53067">
    <property type="entry name" value="Actin-like ATPase domain"/>
    <property type="match status" value="2"/>
</dbReference>
<dbReference type="GeneID" id="70232771"/>
<dbReference type="RefSeq" id="XP_046064460.1">
    <property type="nucleotide sequence ID" value="XM_046208938.1"/>
</dbReference>
<dbReference type="PANTHER" id="PTHR11937">
    <property type="entry name" value="ACTIN"/>
    <property type="match status" value="1"/>
</dbReference>
<feature type="region of interest" description="Disordered" evidence="2">
    <location>
        <begin position="257"/>
        <end position="278"/>
    </location>
</feature>
<evidence type="ECO:0000256" key="1">
    <source>
        <dbReference type="RuleBase" id="RU000487"/>
    </source>
</evidence>
<reference evidence="3" key="1">
    <citation type="journal article" date="2021" name="Open Biol.">
        <title>Shared evolutionary footprints suggest mitochondrial oxidative damage underlies multiple complex I losses in fungi.</title>
        <authorList>
            <person name="Schikora-Tamarit M.A."/>
            <person name="Marcet-Houben M."/>
            <person name="Nosek J."/>
            <person name="Gabaldon T."/>
        </authorList>
    </citation>
    <scope>NUCLEOTIDE SEQUENCE</scope>
    <source>
        <strain evidence="3">CBS6075</strain>
    </source>
</reference>
<keyword evidence="4" id="KW-1185">Reference proteome</keyword>
<dbReference type="Proteomes" id="UP000769157">
    <property type="component" value="Unassembled WGS sequence"/>
</dbReference>
<proteinExistence type="inferred from homology"/>
<evidence type="ECO:0000313" key="4">
    <source>
        <dbReference type="Proteomes" id="UP000769157"/>
    </source>
</evidence>
<dbReference type="FunFam" id="3.90.640.60:FF:000002">
    <property type="entry name" value="Actin-like protein ARP9"/>
    <property type="match status" value="1"/>
</dbReference>
<organism evidence="3 4">
    <name type="scientific">Ogataea philodendri</name>
    <dbReference type="NCBI Taxonomy" id="1378263"/>
    <lineage>
        <taxon>Eukaryota</taxon>
        <taxon>Fungi</taxon>
        <taxon>Dikarya</taxon>
        <taxon>Ascomycota</taxon>
        <taxon>Saccharomycotina</taxon>
        <taxon>Pichiomycetes</taxon>
        <taxon>Pichiales</taxon>
        <taxon>Pichiaceae</taxon>
        <taxon>Ogataea</taxon>
    </lineage>
</organism>
<evidence type="ECO:0000256" key="2">
    <source>
        <dbReference type="SAM" id="MobiDB-lite"/>
    </source>
</evidence>
<accession>A0A9P8PFV6</accession>
<dbReference type="InterPro" id="IPR043129">
    <property type="entry name" value="ATPase_NBD"/>
</dbReference>
<dbReference type="Pfam" id="PF00022">
    <property type="entry name" value="Actin"/>
    <property type="match status" value="1"/>
</dbReference>
<dbReference type="OrthoDB" id="74201at2759"/>
<evidence type="ECO:0000313" key="3">
    <source>
        <dbReference type="EMBL" id="KAH3671092.1"/>
    </source>
</evidence>